<feature type="transmembrane region" description="Helical" evidence="1">
    <location>
        <begin position="67"/>
        <end position="85"/>
    </location>
</feature>
<evidence type="ECO:0000313" key="3">
    <source>
        <dbReference type="Proteomes" id="UP000449092"/>
    </source>
</evidence>
<dbReference type="EMBL" id="VXOY01000005">
    <property type="protein sequence ID" value="MYE37949.1"/>
    <property type="molecule type" value="Genomic_DNA"/>
</dbReference>
<accession>A0A845D933</accession>
<keyword evidence="1" id="KW-0472">Membrane</keyword>
<feature type="transmembrane region" description="Helical" evidence="1">
    <location>
        <begin position="39"/>
        <end position="55"/>
    </location>
</feature>
<feature type="transmembrane region" description="Helical" evidence="1">
    <location>
        <begin position="105"/>
        <end position="123"/>
    </location>
</feature>
<organism evidence="2 3">
    <name type="scientific">Candidatus Spechtbacteria bacterium SB0662_bin_43</name>
    <dbReference type="NCBI Taxonomy" id="2604897"/>
    <lineage>
        <taxon>Bacteria</taxon>
        <taxon>Candidatus Spechtiibacteriota</taxon>
    </lineage>
</organism>
<comment type="caution">
    <text evidence="2">The sequence shown here is derived from an EMBL/GenBank/DDBJ whole genome shotgun (WGS) entry which is preliminary data.</text>
</comment>
<dbReference type="AlphaFoldDB" id="A0A845D933"/>
<feature type="transmembrane region" description="Helical" evidence="1">
    <location>
        <begin position="16"/>
        <end position="33"/>
    </location>
</feature>
<gene>
    <name evidence="2" type="ORF">F4X82_00295</name>
</gene>
<sequence>MRSKLLKRKHSHTDTISLYFAVIIILGVINYFAEITFVWYIWNIAVIVAPLLFLATHLRMKDHASKYLVVVLLALASVGVIGMGLTDNWGTVEADSIAQDYWDIITFYVIALYAFLIGTKLRIE</sequence>
<proteinExistence type="predicted"/>
<evidence type="ECO:0000256" key="1">
    <source>
        <dbReference type="SAM" id="Phobius"/>
    </source>
</evidence>
<protein>
    <submittedName>
        <fullName evidence="2">Uncharacterized protein</fullName>
    </submittedName>
</protein>
<keyword evidence="1" id="KW-0812">Transmembrane</keyword>
<reference evidence="2 3" key="1">
    <citation type="submission" date="2019-09" db="EMBL/GenBank/DDBJ databases">
        <title>Characterisation of the sponge microbiome using genome-centric metagenomics.</title>
        <authorList>
            <person name="Engelberts J.P."/>
            <person name="Robbins S.J."/>
            <person name="De Goeij J.M."/>
            <person name="Aranda M."/>
            <person name="Bell S.C."/>
            <person name="Webster N.S."/>
        </authorList>
    </citation>
    <scope>NUCLEOTIDE SEQUENCE [LARGE SCALE GENOMIC DNA]</scope>
    <source>
        <strain evidence="2">SB0662_bin_43</strain>
    </source>
</reference>
<evidence type="ECO:0000313" key="2">
    <source>
        <dbReference type="EMBL" id="MYE37949.1"/>
    </source>
</evidence>
<dbReference type="Proteomes" id="UP000449092">
    <property type="component" value="Unassembled WGS sequence"/>
</dbReference>
<keyword evidence="1" id="KW-1133">Transmembrane helix</keyword>
<name>A0A845D933_9BACT</name>